<evidence type="ECO:0000256" key="6">
    <source>
        <dbReference type="ARBA" id="ARBA00023242"/>
    </source>
</evidence>
<evidence type="ECO:0000256" key="4">
    <source>
        <dbReference type="ARBA" id="ARBA00022490"/>
    </source>
</evidence>
<dbReference type="PANTHER" id="PTHR12746:SF2">
    <property type="entry name" value="60S RIBOSOMAL EXPORT PROTEIN NMD3"/>
    <property type="match status" value="1"/>
</dbReference>
<dbReference type="InterPro" id="IPR048898">
    <property type="entry name" value="OB_NMD3"/>
</dbReference>
<comment type="similarity">
    <text evidence="1 7">Belongs to the NMD3 family.</text>
</comment>
<dbReference type="EMBL" id="BDSP01000111">
    <property type="protein sequence ID" value="GAX17118.1"/>
    <property type="molecule type" value="Genomic_DNA"/>
</dbReference>
<dbReference type="AlphaFoldDB" id="A0A1Z5JTK4"/>
<dbReference type="PANTHER" id="PTHR12746">
    <property type="entry name" value="NONSENSE-MEDIATED MRNA DECAY PROTEIN 3"/>
    <property type="match status" value="1"/>
</dbReference>
<dbReference type="GO" id="GO:0000055">
    <property type="term" value="P:ribosomal large subunit export from nucleus"/>
    <property type="evidence" value="ECO:0007669"/>
    <property type="project" value="TreeGrafter"/>
</dbReference>
<dbReference type="InParanoid" id="A0A1Z5JTK4"/>
<evidence type="ECO:0000313" key="11">
    <source>
        <dbReference type="EMBL" id="GAX17118.1"/>
    </source>
</evidence>
<name>A0A1Z5JTK4_FISSO</name>
<dbReference type="InterPro" id="IPR039768">
    <property type="entry name" value="Nmd3"/>
</dbReference>
<keyword evidence="3 7" id="KW-0813">Transport</keyword>
<dbReference type="Pfam" id="PF21192">
    <property type="entry name" value="OB_NMD3"/>
    <property type="match status" value="1"/>
</dbReference>
<protein>
    <recommendedName>
        <fullName evidence="2 7">60S ribosomal export protein NMD3</fullName>
    </recommendedName>
</protein>
<keyword evidence="12" id="KW-1185">Reference proteome</keyword>
<evidence type="ECO:0000259" key="9">
    <source>
        <dbReference type="Pfam" id="PF04981"/>
    </source>
</evidence>
<reference evidence="11 12" key="1">
    <citation type="journal article" date="2015" name="Plant Cell">
        <title>Oil accumulation by the oleaginous diatom Fistulifera solaris as revealed by the genome and transcriptome.</title>
        <authorList>
            <person name="Tanaka T."/>
            <person name="Maeda Y."/>
            <person name="Veluchamy A."/>
            <person name="Tanaka M."/>
            <person name="Abida H."/>
            <person name="Marechal E."/>
            <person name="Bowler C."/>
            <person name="Muto M."/>
            <person name="Sunaga Y."/>
            <person name="Tanaka M."/>
            <person name="Yoshino T."/>
            <person name="Taniguchi T."/>
            <person name="Fukuda Y."/>
            <person name="Nemoto M."/>
            <person name="Matsumoto M."/>
            <person name="Wong P.S."/>
            <person name="Aburatani S."/>
            <person name="Fujibuchi W."/>
        </authorList>
    </citation>
    <scope>NUCLEOTIDE SEQUENCE [LARGE SCALE GENOMIC DNA]</scope>
    <source>
        <strain evidence="11 12">JPCC DA0580</strain>
    </source>
</reference>
<comment type="function">
    <text evidence="7">Acts as an adapter for the XPO1/CRM1-mediated export of the 60S ribosomal subunit.</text>
</comment>
<feature type="compositionally biased region" description="Basic and acidic residues" evidence="8">
    <location>
        <begin position="464"/>
        <end position="474"/>
    </location>
</feature>
<evidence type="ECO:0000259" key="10">
    <source>
        <dbReference type="Pfam" id="PF21192"/>
    </source>
</evidence>
<dbReference type="Pfam" id="PF04981">
    <property type="entry name" value="NMD3"/>
    <property type="match status" value="1"/>
</dbReference>
<dbReference type="Proteomes" id="UP000198406">
    <property type="component" value="Unassembled WGS sequence"/>
</dbReference>
<organism evidence="11 12">
    <name type="scientific">Fistulifera solaris</name>
    <name type="common">Oleaginous diatom</name>
    <dbReference type="NCBI Taxonomy" id="1519565"/>
    <lineage>
        <taxon>Eukaryota</taxon>
        <taxon>Sar</taxon>
        <taxon>Stramenopiles</taxon>
        <taxon>Ochrophyta</taxon>
        <taxon>Bacillariophyta</taxon>
        <taxon>Bacillariophyceae</taxon>
        <taxon>Bacillariophycidae</taxon>
        <taxon>Naviculales</taxon>
        <taxon>Naviculaceae</taxon>
        <taxon>Fistulifera</taxon>
    </lineage>
</organism>
<feature type="region of interest" description="Disordered" evidence="8">
    <location>
        <begin position="524"/>
        <end position="545"/>
    </location>
</feature>
<evidence type="ECO:0000313" key="12">
    <source>
        <dbReference type="Proteomes" id="UP000198406"/>
    </source>
</evidence>
<evidence type="ECO:0000256" key="5">
    <source>
        <dbReference type="ARBA" id="ARBA00022927"/>
    </source>
</evidence>
<keyword evidence="6 7" id="KW-0539">Nucleus</keyword>
<dbReference type="GO" id="GO:0005634">
    <property type="term" value="C:nucleus"/>
    <property type="evidence" value="ECO:0007669"/>
    <property type="project" value="UniProtKB-SubCell"/>
</dbReference>
<evidence type="ECO:0000256" key="8">
    <source>
        <dbReference type="SAM" id="MobiDB-lite"/>
    </source>
</evidence>
<evidence type="ECO:0000256" key="7">
    <source>
        <dbReference type="RuleBase" id="RU364108"/>
    </source>
</evidence>
<keyword evidence="5 7" id="KW-0653">Protein transport</keyword>
<evidence type="ECO:0000256" key="2">
    <source>
        <dbReference type="ARBA" id="ARBA00017035"/>
    </source>
</evidence>
<evidence type="ECO:0000256" key="1">
    <source>
        <dbReference type="ARBA" id="ARBA00009794"/>
    </source>
</evidence>
<sequence length="545" mass="61554">MSPTATTPPVLTSVQIPCCVCGTMILPNAANQCPTCLAQEFNLTERLQRGPAGQKHIVIHQCRNCRRFARTPTRYEFAEHESPELLSICLKHIPALNQHDLQLVDASWIWTEPHCMRLKVRLTVRTELLSVVVQQRVMVELHVQFQMCPECNRDFTNRTWHALVQVRQVRNDSKKGLAALEMALAKNKTIRQHVLKVDTKKNGFDFYFLSNTHAQTFTNFLQRVAAMRIQRTTKMVSADNHSNTANMKTTFMAQMVPLCRDDLVLIHRKAAGSKLAGSLAIVTKVSSTIQFVGASPKRTHVSDSMMELSADQYYKTEKHYQMLQAGHRLVRFVVLDVELCDEQAPSGQLYEGPHSGVEKYALADVTVARESDFGVNDEMFACVTHLGHWIAAGDVVLGYDLVNSVGTDDWEMQEQLHGGFTLPDVVLVKKAPRNKETAAVGVDEQEGQKRMTKKRERRKRYKEGRKQKELEETAGRMGFFDDINEEQVDEEGEDVDADFEAELANDPELAAELLNLERDLAQLDDGDVVAEGEDNQLVEEDNQDS</sequence>
<dbReference type="GO" id="GO:0043023">
    <property type="term" value="F:ribosomal large subunit binding"/>
    <property type="evidence" value="ECO:0007669"/>
    <property type="project" value="InterPro"/>
</dbReference>
<evidence type="ECO:0000256" key="3">
    <source>
        <dbReference type="ARBA" id="ARBA00022448"/>
    </source>
</evidence>
<feature type="domain" description="60S ribosomal export protein NMD3 OB-fold" evidence="10">
    <location>
        <begin position="329"/>
        <end position="430"/>
    </location>
</feature>
<feature type="domain" description="Nmd3 N-terminal" evidence="9">
    <location>
        <begin position="18"/>
        <end position="252"/>
    </location>
</feature>
<dbReference type="GO" id="GO:0005737">
    <property type="term" value="C:cytoplasm"/>
    <property type="evidence" value="ECO:0007669"/>
    <property type="project" value="UniProtKB-SubCell"/>
</dbReference>
<dbReference type="GO" id="GO:0015031">
    <property type="term" value="P:protein transport"/>
    <property type="evidence" value="ECO:0007669"/>
    <property type="project" value="UniProtKB-KW"/>
</dbReference>
<keyword evidence="4 7" id="KW-0963">Cytoplasm</keyword>
<comment type="subcellular location">
    <subcellularLocation>
        <location evidence="7">Cytoplasm</location>
    </subcellularLocation>
    <subcellularLocation>
        <location evidence="7">Nucleus</location>
    </subcellularLocation>
</comment>
<dbReference type="InterPro" id="IPR007064">
    <property type="entry name" value="Nmd3_N"/>
</dbReference>
<feature type="compositionally biased region" description="Basic residues" evidence="8">
    <location>
        <begin position="450"/>
        <end position="463"/>
    </location>
</feature>
<accession>A0A1Z5JTK4</accession>
<comment type="caution">
    <text evidence="11">The sequence shown here is derived from an EMBL/GenBank/DDBJ whole genome shotgun (WGS) entry which is preliminary data.</text>
</comment>
<dbReference type="OrthoDB" id="203821at2759"/>
<proteinExistence type="inferred from homology"/>
<feature type="compositionally biased region" description="Acidic residues" evidence="8">
    <location>
        <begin position="482"/>
        <end position="505"/>
    </location>
</feature>
<feature type="region of interest" description="Disordered" evidence="8">
    <location>
        <begin position="441"/>
        <end position="506"/>
    </location>
</feature>
<gene>
    <name evidence="11" type="ORF">FisN_5Hh504</name>
</gene>